<dbReference type="Gene3D" id="3.40.50.620">
    <property type="entry name" value="HUPs"/>
    <property type="match status" value="1"/>
</dbReference>
<keyword evidence="3 10" id="KW-0436">Ligase</keyword>
<keyword evidence="7 10" id="KW-0067">ATP-binding</keyword>
<evidence type="ECO:0000256" key="5">
    <source>
        <dbReference type="ARBA" id="ARBA00022741"/>
    </source>
</evidence>
<dbReference type="GO" id="GO:0004817">
    <property type="term" value="F:cysteine-tRNA ligase activity"/>
    <property type="evidence" value="ECO:0007669"/>
    <property type="project" value="UniProtKB-UniRule"/>
</dbReference>
<dbReference type="EMBL" id="FPKU01000001">
    <property type="protein sequence ID" value="SFZ81839.1"/>
    <property type="molecule type" value="Genomic_DNA"/>
</dbReference>
<dbReference type="InterPro" id="IPR014729">
    <property type="entry name" value="Rossmann-like_a/b/a_fold"/>
</dbReference>
<accession>A0A1K2HUM8</accession>
<comment type="cofactor">
    <cofactor evidence="10">
        <name>Zn(2+)</name>
        <dbReference type="ChEBI" id="CHEBI:29105"/>
    </cofactor>
    <text evidence="10">Binds 1 zinc ion per subunit.</text>
</comment>
<sequence length="500" mass="56369">MTSGPQLRLYNTLTRSKDVFTPIDPGNVRMYVCGPTVYDYAHIGNARPAIVFDLLFRVLRHVYGADHVTYVRNITDVDDKINARAARDFPELPLNEAIRRLTETTAAQYQKDVTALGCLAPTVQPRATEFVLPRADGKADMTTLIQNLIERGHAYAANGEILFDTASMPDYGRLSQRRLEDQQAGARIAVDAHKKNPEDFVLWKASSAGEPGWPAHFHLPDGEVTITGRPGWHIECSAMSAAYLGEVFDIHGGGLDLIFPHHENEIAQSRCAHGTDVMANVWMHNGFLQVEGKKMSKSEGNFITIHELLETEKFGGRKWPGEVLRLAMLMTHYREPIDFTVRRLQEAEAKLVSWYEALVQADPVADFRSAAGQYSGDLYNDLPEFVDALLDDINCSRTVTAIDGLRKKLSKESAPLFAYAINLMGVDLESFDTWYRDRMASVPEEQEIQTLVDQRTAFILMGQWSDADEIRARLLTWGVVLRDEKDPVTGERRTKWELKR</sequence>
<dbReference type="InterPro" id="IPR015803">
    <property type="entry name" value="Cys-tRNA-ligase"/>
</dbReference>
<dbReference type="OrthoDB" id="9815130at2"/>
<protein>
    <recommendedName>
        <fullName evidence="10">Cysteine--tRNA ligase</fullName>
        <ecNumber evidence="10">6.1.1.16</ecNumber>
    </recommendedName>
    <alternativeName>
        <fullName evidence="10">Cysteinyl-tRNA synthetase</fullName>
        <shortName evidence="10">CysRS</shortName>
    </alternativeName>
</protein>
<evidence type="ECO:0000256" key="9">
    <source>
        <dbReference type="ARBA" id="ARBA00023146"/>
    </source>
</evidence>
<comment type="subcellular location">
    <subcellularLocation>
        <location evidence="10">Cytoplasm</location>
    </subcellularLocation>
</comment>
<evidence type="ECO:0000313" key="12">
    <source>
        <dbReference type="EMBL" id="SFZ81839.1"/>
    </source>
</evidence>
<dbReference type="Gene3D" id="1.20.120.1910">
    <property type="entry name" value="Cysteine-tRNA ligase, C-terminal anti-codon recognition domain"/>
    <property type="match status" value="1"/>
</dbReference>
<keyword evidence="5 10" id="KW-0547">Nucleotide-binding</keyword>
<dbReference type="PANTHER" id="PTHR10890:SF3">
    <property type="entry name" value="CYSTEINE--TRNA LIGASE, CYTOPLASMIC"/>
    <property type="match status" value="1"/>
</dbReference>
<dbReference type="HAMAP" id="MF_00041">
    <property type="entry name" value="Cys_tRNA_synth"/>
    <property type="match status" value="1"/>
</dbReference>
<dbReference type="Pfam" id="PF01406">
    <property type="entry name" value="tRNA-synt_1e"/>
    <property type="match status" value="1"/>
</dbReference>
<keyword evidence="10" id="KW-0963">Cytoplasm</keyword>
<dbReference type="InterPro" id="IPR024909">
    <property type="entry name" value="Cys-tRNA/MSH_ligase"/>
</dbReference>
<comment type="subunit">
    <text evidence="2 10">Monomer.</text>
</comment>
<dbReference type="GO" id="GO:0008270">
    <property type="term" value="F:zinc ion binding"/>
    <property type="evidence" value="ECO:0007669"/>
    <property type="project" value="UniProtKB-UniRule"/>
</dbReference>
<dbReference type="PRINTS" id="PR00983">
    <property type="entry name" value="TRNASYNTHCYS"/>
</dbReference>
<dbReference type="SUPFAM" id="SSF52374">
    <property type="entry name" value="Nucleotidylyl transferase"/>
    <property type="match status" value="1"/>
</dbReference>
<dbReference type="RefSeq" id="WP_072339079.1">
    <property type="nucleotide sequence ID" value="NZ_FPKU01000001.1"/>
</dbReference>
<keyword evidence="9 10" id="KW-0030">Aminoacyl-tRNA synthetase</keyword>
<feature type="binding site" evidence="10">
    <location>
        <position position="265"/>
    </location>
    <ligand>
        <name>Zn(2+)</name>
        <dbReference type="ChEBI" id="CHEBI:29105"/>
    </ligand>
</feature>
<dbReference type="GO" id="GO:0005829">
    <property type="term" value="C:cytosol"/>
    <property type="evidence" value="ECO:0007669"/>
    <property type="project" value="TreeGrafter"/>
</dbReference>
<dbReference type="InterPro" id="IPR009080">
    <property type="entry name" value="tRNAsynth_Ia_anticodon-bd"/>
</dbReference>
<feature type="binding site" evidence="10">
    <location>
        <position position="261"/>
    </location>
    <ligand>
        <name>Zn(2+)</name>
        <dbReference type="ChEBI" id="CHEBI:29105"/>
    </ligand>
</feature>
<dbReference type="STRING" id="665118.SAMN02983003_0721"/>
<evidence type="ECO:0000256" key="2">
    <source>
        <dbReference type="ARBA" id="ARBA00011245"/>
    </source>
</evidence>
<keyword evidence="13" id="KW-1185">Reference proteome</keyword>
<evidence type="ECO:0000256" key="6">
    <source>
        <dbReference type="ARBA" id="ARBA00022833"/>
    </source>
</evidence>
<dbReference type="GO" id="GO:0005524">
    <property type="term" value="F:ATP binding"/>
    <property type="evidence" value="ECO:0007669"/>
    <property type="project" value="UniProtKB-UniRule"/>
</dbReference>
<organism evidence="12 13">
    <name type="scientific">Devosia enhydra</name>
    <dbReference type="NCBI Taxonomy" id="665118"/>
    <lineage>
        <taxon>Bacteria</taxon>
        <taxon>Pseudomonadati</taxon>
        <taxon>Pseudomonadota</taxon>
        <taxon>Alphaproteobacteria</taxon>
        <taxon>Hyphomicrobiales</taxon>
        <taxon>Devosiaceae</taxon>
        <taxon>Devosia</taxon>
    </lineage>
</organism>
<dbReference type="Proteomes" id="UP000183447">
    <property type="component" value="Unassembled WGS sequence"/>
</dbReference>
<dbReference type="PANTHER" id="PTHR10890">
    <property type="entry name" value="CYSTEINYL-TRNA SYNTHETASE"/>
    <property type="match status" value="1"/>
</dbReference>
<dbReference type="SUPFAM" id="SSF47323">
    <property type="entry name" value="Anticodon-binding domain of a subclass of class I aminoacyl-tRNA synthetases"/>
    <property type="match status" value="1"/>
</dbReference>
<evidence type="ECO:0000256" key="1">
    <source>
        <dbReference type="ARBA" id="ARBA00005594"/>
    </source>
</evidence>
<dbReference type="CDD" id="cd00672">
    <property type="entry name" value="CysRS_core"/>
    <property type="match status" value="1"/>
</dbReference>
<feature type="binding site" evidence="10">
    <location>
        <position position="236"/>
    </location>
    <ligand>
        <name>Zn(2+)</name>
        <dbReference type="ChEBI" id="CHEBI:29105"/>
    </ligand>
</feature>
<evidence type="ECO:0000256" key="8">
    <source>
        <dbReference type="ARBA" id="ARBA00022917"/>
    </source>
</evidence>
<reference evidence="12 13" key="1">
    <citation type="submission" date="2016-11" db="EMBL/GenBank/DDBJ databases">
        <authorList>
            <person name="Jaros S."/>
            <person name="Januszkiewicz K."/>
            <person name="Wedrychowicz H."/>
        </authorList>
    </citation>
    <scope>NUCLEOTIDE SEQUENCE [LARGE SCALE GENOMIC DNA]</scope>
    <source>
        <strain evidence="12 13">ATCC 23634</strain>
    </source>
</reference>
<evidence type="ECO:0000256" key="10">
    <source>
        <dbReference type="HAMAP-Rule" id="MF_00041"/>
    </source>
</evidence>
<dbReference type="NCBIfam" id="TIGR00435">
    <property type="entry name" value="cysS"/>
    <property type="match status" value="1"/>
</dbReference>
<keyword evidence="6 10" id="KW-0862">Zinc</keyword>
<keyword evidence="8 10" id="KW-0648">Protein biosynthesis</keyword>
<evidence type="ECO:0000256" key="7">
    <source>
        <dbReference type="ARBA" id="ARBA00022840"/>
    </source>
</evidence>
<evidence type="ECO:0000256" key="3">
    <source>
        <dbReference type="ARBA" id="ARBA00022598"/>
    </source>
</evidence>
<dbReference type="GO" id="GO:0006423">
    <property type="term" value="P:cysteinyl-tRNA aminoacylation"/>
    <property type="evidence" value="ECO:0007669"/>
    <property type="project" value="UniProtKB-UniRule"/>
</dbReference>
<proteinExistence type="inferred from homology"/>
<gene>
    <name evidence="10" type="primary">cysS</name>
    <name evidence="12" type="ORF">SAMN02983003_0721</name>
</gene>
<dbReference type="EC" id="6.1.1.16" evidence="10"/>
<comment type="catalytic activity">
    <reaction evidence="10">
        <text>tRNA(Cys) + L-cysteine + ATP = L-cysteinyl-tRNA(Cys) + AMP + diphosphate</text>
        <dbReference type="Rhea" id="RHEA:17773"/>
        <dbReference type="Rhea" id="RHEA-COMP:9661"/>
        <dbReference type="Rhea" id="RHEA-COMP:9679"/>
        <dbReference type="ChEBI" id="CHEBI:30616"/>
        <dbReference type="ChEBI" id="CHEBI:33019"/>
        <dbReference type="ChEBI" id="CHEBI:35235"/>
        <dbReference type="ChEBI" id="CHEBI:78442"/>
        <dbReference type="ChEBI" id="CHEBI:78517"/>
        <dbReference type="ChEBI" id="CHEBI:456215"/>
        <dbReference type="EC" id="6.1.1.16"/>
    </reaction>
</comment>
<evidence type="ECO:0000259" key="11">
    <source>
        <dbReference type="Pfam" id="PF01406"/>
    </source>
</evidence>
<evidence type="ECO:0000256" key="4">
    <source>
        <dbReference type="ARBA" id="ARBA00022723"/>
    </source>
</evidence>
<dbReference type="InterPro" id="IPR032678">
    <property type="entry name" value="tRNA-synt_1_cat_dom"/>
</dbReference>
<dbReference type="AlphaFoldDB" id="A0A1K2HUM8"/>
<comment type="similarity">
    <text evidence="1 10">Belongs to the class-I aminoacyl-tRNA synthetase family.</text>
</comment>
<keyword evidence="4 10" id="KW-0479">Metal-binding</keyword>
<name>A0A1K2HUM8_9HYPH</name>
<feature type="domain" description="tRNA synthetases class I catalytic" evidence="11">
    <location>
        <begin position="20"/>
        <end position="348"/>
    </location>
</feature>
<feature type="binding site" evidence="10">
    <location>
        <position position="33"/>
    </location>
    <ligand>
        <name>Zn(2+)</name>
        <dbReference type="ChEBI" id="CHEBI:29105"/>
    </ligand>
</feature>
<feature type="short sequence motif" description="'HIGH' region" evidence="10">
    <location>
        <begin position="35"/>
        <end position="45"/>
    </location>
</feature>
<feature type="binding site" evidence="10">
    <location>
        <position position="297"/>
    </location>
    <ligand>
        <name>ATP</name>
        <dbReference type="ChEBI" id="CHEBI:30616"/>
    </ligand>
</feature>
<feature type="short sequence motif" description="'KMSKS' region" evidence="10">
    <location>
        <begin position="294"/>
        <end position="298"/>
    </location>
</feature>
<evidence type="ECO:0000313" key="13">
    <source>
        <dbReference type="Proteomes" id="UP000183447"/>
    </source>
</evidence>